<comment type="caution">
    <text evidence="1">The sequence shown here is derived from an EMBL/GenBank/DDBJ whole genome shotgun (WGS) entry which is preliminary data.</text>
</comment>
<name>A0ABN3CIN7_9ACTN</name>
<gene>
    <name evidence="1" type="ORF">GCM10009850_047650</name>
</gene>
<protein>
    <recommendedName>
        <fullName evidence="3">Secreted protein</fullName>
    </recommendedName>
</protein>
<keyword evidence="2" id="KW-1185">Reference proteome</keyword>
<dbReference type="RefSeq" id="WP_344478327.1">
    <property type="nucleotide sequence ID" value="NZ_BAAAQX010000012.1"/>
</dbReference>
<evidence type="ECO:0000313" key="2">
    <source>
        <dbReference type="Proteomes" id="UP001499843"/>
    </source>
</evidence>
<evidence type="ECO:0008006" key="3">
    <source>
        <dbReference type="Google" id="ProtNLM"/>
    </source>
</evidence>
<sequence length="102" mass="10959">MTEIIAACVGLAALAGGVAVITKLVNFLKKLSDAIDDWQGEPDRPGVPGRPGVMQRLEKIEAQLRPNGGHSTRDVVNRVEQTVRRVEDTLAASLEAQRGDTN</sequence>
<dbReference type="Proteomes" id="UP001499843">
    <property type="component" value="Unassembled WGS sequence"/>
</dbReference>
<reference evidence="1 2" key="1">
    <citation type="journal article" date="2019" name="Int. J. Syst. Evol. Microbiol.">
        <title>The Global Catalogue of Microorganisms (GCM) 10K type strain sequencing project: providing services to taxonomists for standard genome sequencing and annotation.</title>
        <authorList>
            <consortium name="The Broad Institute Genomics Platform"/>
            <consortium name="The Broad Institute Genome Sequencing Center for Infectious Disease"/>
            <person name="Wu L."/>
            <person name="Ma J."/>
        </authorList>
    </citation>
    <scope>NUCLEOTIDE SEQUENCE [LARGE SCALE GENOMIC DNA]</scope>
    <source>
        <strain evidence="1 2">JCM 16114</strain>
    </source>
</reference>
<accession>A0ABN3CIN7</accession>
<dbReference type="EMBL" id="BAAAQX010000012">
    <property type="protein sequence ID" value="GAA2209307.1"/>
    <property type="molecule type" value="Genomic_DNA"/>
</dbReference>
<evidence type="ECO:0000313" key="1">
    <source>
        <dbReference type="EMBL" id="GAA2209307.1"/>
    </source>
</evidence>
<proteinExistence type="predicted"/>
<organism evidence="1 2">
    <name type="scientific">Nonomuraea monospora</name>
    <dbReference type="NCBI Taxonomy" id="568818"/>
    <lineage>
        <taxon>Bacteria</taxon>
        <taxon>Bacillati</taxon>
        <taxon>Actinomycetota</taxon>
        <taxon>Actinomycetes</taxon>
        <taxon>Streptosporangiales</taxon>
        <taxon>Streptosporangiaceae</taxon>
        <taxon>Nonomuraea</taxon>
    </lineage>
</organism>